<dbReference type="VEuPathDB" id="FungiDB:BTJ68_13224"/>
<keyword evidence="3" id="KW-1185">Reference proteome</keyword>
<name>A0A1Z5SQT2_HORWE</name>
<dbReference type="Proteomes" id="UP000194280">
    <property type="component" value="Unassembled WGS sequence"/>
</dbReference>
<comment type="caution">
    <text evidence="2">The sequence shown here is derived from an EMBL/GenBank/DDBJ whole genome shotgun (WGS) entry which is preliminary data.</text>
</comment>
<proteinExistence type="predicted"/>
<evidence type="ECO:0000313" key="3">
    <source>
        <dbReference type="Proteomes" id="UP000194280"/>
    </source>
</evidence>
<sequence>MRIYTKRKGVETGLQRSSDSPAERHHRRRVRRHSQDAQGELQMRIGLGASAKHVPQKVGLGHVVHDEDVVSIIGTKSGLAAK</sequence>
<evidence type="ECO:0000313" key="2">
    <source>
        <dbReference type="EMBL" id="OTA23193.1"/>
    </source>
</evidence>
<dbReference type="Gene3D" id="3.10.20.30">
    <property type="match status" value="1"/>
</dbReference>
<dbReference type="EMBL" id="MUNK01000313">
    <property type="protein sequence ID" value="OTA23193.1"/>
    <property type="molecule type" value="Genomic_DNA"/>
</dbReference>
<organism evidence="2 3">
    <name type="scientific">Hortaea werneckii EXF-2000</name>
    <dbReference type="NCBI Taxonomy" id="1157616"/>
    <lineage>
        <taxon>Eukaryota</taxon>
        <taxon>Fungi</taxon>
        <taxon>Dikarya</taxon>
        <taxon>Ascomycota</taxon>
        <taxon>Pezizomycotina</taxon>
        <taxon>Dothideomycetes</taxon>
        <taxon>Dothideomycetidae</taxon>
        <taxon>Mycosphaerellales</taxon>
        <taxon>Teratosphaeriaceae</taxon>
        <taxon>Hortaea</taxon>
    </lineage>
</organism>
<dbReference type="InterPro" id="IPR012675">
    <property type="entry name" value="Beta-grasp_dom_sf"/>
</dbReference>
<evidence type="ECO:0000256" key="1">
    <source>
        <dbReference type="SAM" id="MobiDB-lite"/>
    </source>
</evidence>
<accession>A0A1Z5SQT2</accession>
<protein>
    <submittedName>
        <fullName evidence="2">Uncharacterized protein</fullName>
    </submittedName>
</protein>
<reference evidence="2 3" key="1">
    <citation type="submission" date="2017-01" db="EMBL/GenBank/DDBJ databases">
        <title>The recent genome duplication of the halophilic yeast Hortaea werneckii: insights from long-read sequencing.</title>
        <authorList>
            <person name="Sinha S."/>
            <person name="Flibotte S."/>
            <person name="Neira M."/>
            <person name="Lenassi M."/>
            <person name="Gostincar C."/>
            <person name="Stajich J.E."/>
            <person name="Nislow C.E."/>
        </authorList>
    </citation>
    <scope>NUCLEOTIDE SEQUENCE [LARGE SCALE GENOMIC DNA]</scope>
    <source>
        <strain evidence="2 3">EXF-2000</strain>
    </source>
</reference>
<gene>
    <name evidence="2" type="ORF">BTJ68_13224</name>
</gene>
<feature type="region of interest" description="Disordered" evidence="1">
    <location>
        <begin position="1"/>
        <end position="40"/>
    </location>
</feature>
<dbReference type="STRING" id="1157616.A0A1Z5SQT2"/>
<dbReference type="InParanoid" id="A0A1Z5SQT2"/>
<dbReference type="AlphaFoldDB" id="A0A1Z5SQT2"/>